<gene>
    <name evidence="3" type="ORF">SAMN04488518_105210</name>
</gene>
<proteinExistence type="predicted"/>
<reference evidence="3 4" key="1">
    <citation type="submission" date="2016-10" db="EMBL/GenBank/DDBJ databases">
        <authorList>
            <person name="Varghese N."/>
            <person name="Submissions S."/>
        </authorList>
    </citation>
    <scope>NUCLEOTIDE SEQUENCE [LARGE SCALE GENOMIC DNA]</scope>
    <source>
        <strain evidence="3 4">DSM 16392</strain>
    </source>
</reference>
<comment type="caution">
    <text evidence="3">The sequence shown here is derived from an EMBL/GenBank/DDBJ whole genome shotgun (WGS) entry which is preliminary data.</text>
</comment>
<feature type="domain" description="FAD dependent oxidoreductase" evidence="2">
    <location>
        <begin position="6"/>
        <end position="344"/>
    </location>
</feature>
<dbReference type="RefSeq" id="WP_093519494.1">
    <property type="nucleotide sequence ID" value="NZ_FOSK01000005.1"/>
</dbReference>
<keyword evidence="4" id="KW-1185">Reference proteome</keyword>
<dbReference type="Gene3D" id="3.30.9.10">
    <property type="entry name" value="D-Amino Acid Oxidase, subunit A, domain 2"/>
    <property type="match status" value="1"/>
</dbReference>
<name>A0A1I3ZRF9_9HYPH</name>
<dbReference type="EMBL" id="FOSK01000005">
    <property type="protein sequence ID" value="SFK46256.1"/>
    <property type="molecule type" value="Genomic_DNA"/>
</dbReference>
<evidence type="ECO:0000313" key="3">
    <source>
        <dbReference type="EMBL" id="SFK46256.1"/>
    </source>
</evidence>
<organism evidence="3 4">
    <name type="scientific">Pseudovibrio ascidiaceicola</name>
    <dbReference type="NCBI Taxonomy" id="285279"/>
    <lineage>
        <taxon>Bacteria</taxon>
        <taxon>Pseudomonadati</taxon>
        <taxon>Pseudomonadota</taxon>
        <taxon>Alphaproteobacteria</taxon>
        <taxon>Hyphomicrobiales</taxon>
        <taxon>Stappiaceae</taxon>
        <taxon>Pseudovibrio</taxon>
    </lineage>
</organism>
<dbReference type="SUPFAM" id="SSF51905">
    <property type="entry name" value="FAD/NAD(P)-binding domain"/>
    <property type="match status" value="1"/>
</dbReference>
<dbReference type="PANTHER" id="PTHR13847:SF287">
    <property type="entry name" value="FAD-DEPENDENT OXIDOREDUCTASE DOMAIN-CONTAINING PROTEIN 1"/>
    <property type="match status" value="1"/>
</dbReference>
<accession>A0A1I3ZRF9</accession>
<evidence type="ECO:0000313" key="4">
    <source>
        <dbReference type="Proteomes" id="UP000199598"/>
    </source>
</evidence>
<dbReference type="Pfam" id="PF01266">
    <property type="entry name" value="DAO"/>
    <property type="match status" value="1"/>
</dbReference>
<keyword evidence="1" id="KW-0560">Oxidoreductase</keyword>
<dbReference type="InterPro" id="IPR006076">
    <property type="entry name" value="FAD-dep_OxRdtase"/>
</dbReference>
<dbReference type="InterPro" id="IPR036188">
    <property type="entry name" value="FAD/NAD-bd_sf"/>
</dbReference>
<protein>
    <submittedName>
        <fullName evidence="3">Glycine/D-amino acid oxidase</fullName>
    </submittedName>
</protein>
<dbReference type="Gene3D" id="3.50.50.60">
    <property type="entry name" value="FAD/NAD(P)-binding domain"/>
    <property type="match status" value="1"/>
</dbReference>
<evidence type="ECO:0000256" key="1">
    <source>
        <dbReference type="ARBA" id="ARBA00023002"/>
    </source>
</evidence>
<evidence type="ECO:0000259" key="2">
    <source>
        <dbReference type="Pfam" id="PF01266"/>
    </source>
</evidence>
<dbReference type="Proteomes" id="UP000199598">
    <property type="component" value="Unassembled WGS sequence"/>
</dbReference>
<sequence>MAQHCDFLIIGGGIAGISAASQLAETAKTIVLEMEDVIGHHSTGRSAAIFIRNYGNAVIRALNAASEPTLMNPQGICEGSVLTRRGLLMLAEEGKEDLLETYEEDAEGLETRSAEEALAMVPILDPEKVSSALYEPNALDIDVDRLFQGYARLFKSRGGEIILSAPATQIERQDGLWQVTTPKGVFCAPVLINAAGAWADKIAELAGLKTIGLTPKRRTAAILPLPEGVDSSNWPLFEGAAEPFYAKPEAGKLLVSPVDADPVEPHDAFVDDMVLAEGLYRFENAVNFPVTRVEHSWAGLRSFVEDRSPVVGFAPDADGFFWLAAQGGYGIQTSPALSRLTADLCLNRPCELPEEILAALSPNRFT</sequence>
<dbReference type="PANTHER" id="PTHR13847">
    <property type="entry name" value="SARCOSINE DEHYDROGENASE-RELATED"/>
    <property type="match status" value="1"/>
</dbReference>